<gene>
    <name evidence="3" type="ORF">CZ674_01235</name>
</gene>
<sequence length="147" mass="15844">MMNDDQKPEAESADDALSWEGDDELQRATSLDERAPADDDDDLAPRRGVFDVVREMTRGEKAVAALFMVLSLASAAGWIAVVATNPVTLEGTALMLIYELGEFLSIVGAPLAAFTAIQVARGRARTIWLASQFVVTLPWPLLLGALI</sequence>
<evidence type="ECO:0000256" key="1">
    <source>
        <dbReference type="SAM" id="MobiDB-lite"/>
    </source>
</evidence>
<keyword evidence="2" id="KW-1133">Transmembrane helix</keyword>
<proteinExistence type="predicted"/>
<evidence type="ECO:0000313" key="4">
    <source>
        <dbReference type="Proteomes" id="UP000195787"/>
    </source>
</evidence>
<feature type="region of interest" description="Disordered" evidence="1">
    <location>
        <begin position="1"/>
        <end position="44"/>
    </location>
</feature>
<protein>
    <submittedName>
        <fullName evidence="3">Uncharacterized protein</fullName>
    </submittedName>
</protein>
<evidence type="ECO:0000256" key="2">
    <source>
        <dbReference type="SAM" id="Phobius"/>
    </source>
</evidence>
<feature type="compositionally biased region" description="Basic and acidic residues" evidence="1">
    <location>
        <begin position="1"/>
        <end position="10"/>
    </location>
</feature>
<feature type="transmembrane region" description="Helical" evidence="2">
    <location>
        <begin position="103"/>
        <end position="120"/>
    </location>
</feature>
<organism evidence="3 4">
    <name type="scientific">Agrococcus casei LMG 22410</name>
    <dbReference type="NCBI Taxonomy" id="1255656"/>
    <lineage>
        <taxon>Bacteria</taxon>
        <taxon>Bacillati</taxon>
        <taxon>Actinomycetota</taxon>
        <taxon>Actinomycetes</taxon>
        <taxon>Micrococcales</taxon>
        <taxon>Microbacteriaceae</taxon>
        <taxon>Agrococcus</taxon>
    </lineage>
</organism>
<keyword evidence="4" id="KW-1185">Reference proteome</keyword>
<feature type="transmembrane region" description="Helical" evidence="2">
    <location>
        <begin position="63"/>
        <end position="83"/>
    </location>
</feature>
<dbReference type="Proteomes" id="UP000195787">
    <property type="component" value="Unassembled WGS sequence"/>
</dbReference>
<evidence type="ECO:0000313" key="3">
    <source>
        <dbReference type="EMBL" id="SJM47797.1"/>
    </source>
</evidence>
<feature type="transmembrane region" description="Helical" evidence="2">
    <location>
        <begin position="127"/>
        <end position="146"/>
    </location>
</feature>
<keyword evidence="2" id="KW-0472">Membrane</keyword>
<dbReference type="EMBL" id="FUHU01000004">
    <property type="protein sequence ID" value="SJM47797.1"/>
    <property type="molecule type" value="Genomic_DNA"/>
</dbReference>
<name>A0A1R4EVU2_9MICO</name>
<keyword evidence="2" id="KW-0812">Transmembrane</keyword>
<accession>A0A1R4EVU2</accession>
<feature type="compositionally biased region" description="Basic and acidic residues" evidence="1">
    <location>
        <begin position="24"/>
        <end position="44"/>
    </location>
</feature>
<reference evidence="3 4" key="1">
    <citation type="submission" date="2017-02" db="EMBL/GenBank/DDBJ databases">
        <authorList>
            <person name="Peterson S.W."/>
        </authorList>
    </citation>
    <scope>NUCLEOTIDE SEQUENCE [LARGE SCALE GENOMIC DNA]</scope>
    <source>
        <strain evidence="3 4">LMG 22410</strain>
    </source>
</reference>
<dbReference type="AlphaFoldDB" id="A0A1R4EVU2"/>